<keyword evidence="2" id="KW-0813">Transport</keyword>
<sequence length="427" mass="46412">MKTIIMKNVLMTASASLLSLGAINGYAQTNLSLWYHGAGNPVEAKIIDQIVDDFNNSQSDWKVALQSFPQESYNDSVIAAALAGNLPDILDVDGPVMPNWAWAGYLQPLNIDEAAIADFLPGTKGYWNGKLYSLGLWDAAVAMITRKSTLTDANIRIPTLDQPWSLDEFNAALETLKQTGKYDYPLDLGLAWKGEWFPYAFSPFLQSFGGDIVDRSTYQSAEGVLNGDAAIAFGEWWQMLFQEGYTPCNSQDTADRETGLVDGKYAIQWNGNWTALNMLKAFGDDVLFLPAPDLGQDSKIGAASWQFGVSATTPHAQGAADFIKFATQDRYMTAFSDAIGLIPPTKTAAATSQHYRQGAPMATFFELSAQQAVLRPVTPGYVVAAKVLEKALADIADGADVADTLDNAADEINNDIRRNLGYGHSIN</sequence>
<comment type="similarity">
    <text evidence="1">Belongs to the bacterial solute-binding protein 1 family.</text>
</comment>
<dbReference type="EMBL" id="JAPEUL010000004">
    <property type="protein sequence ID" value="MCW4628150.1"/>
    <property type="molecule type" value="Genomic_DNA"/>
</dbReference>
<accession>A0ABT3KC86</accession>
<dbReference type="SUPFAM" id="SSF53850">
    <property type="entry name" value="Periplasmic binding protein-like II"/>
    <property type="match status" value="1"/>
</dbReference>
<dbReference type="PANTHER" id="PTHR30061:SF50">
    <property type="entry name" value="MALTOSE_MALTODEXTRIN-BINDING PERIPLASMIC PROTEIN"/>
    <property type="match status" value="1"/>
</dbReference>
<feature type="signal peptide" evidence="4">
    <location>
        <begin position="1"/>
        <end position="27"/>
    </location>
</feature>
<dbReference type="Proteomes" id="UP001431181">
    <property type="component" value="Unassembled WGS sequence"/>
</dbReference>
<dbReference type="Pfam" id="PF13416">
    <property type="entry name" value="SBP_bac_8"/>
    <property type="match status" value="1"/>
</dbReference>
<evidence type="ECO:0000256" key="2">
    <source>
        <dbReference type="ARBA" id="ARBA00022448"/>
    </source>
</evidence>
<keyword evidence="6" id="KW-1185">Reference proteome</keyword>
<evidence type="ECO:0000313" key="6">
    <source>
        <dbReference type="Proteomes" id="UP001431181"/>
    </source>
</evidence>
<reference evidence="5" key="1">
    <citation type="submission" date="2022-11" db="EMBL/GenBank/DDBJ databases">
        <title>Marinomonas sp. nov., isolated from marine algae.</title>
        <authorList>
            <person name="Choi D.G."/>
            <person name="Kim J.M."/>
            <person name="Lee J.K."/>
            <person name="Baek J.H."/>
            <person name="Jeon C.O."/>
        </authorList>
    </citation>
    <scope>NUCLEOTIDE SEQUENCE</scope>
    <source>
        <strain evidence="5">KJ51-3</strain>
    </source>
</reference>
<evidence type="ECO:0000256" key="1">
    <source>
        <dbReference type="ARBA" id="ARBA00008520"/>
    </source>
</evidence>
<dbReference type="PANTHER" id="PTHR30061">
    <property type="entry name" value="MALTOSE-BINDING PERIPLASMIC PROTEIN"/>
    <property type="match status" value="1"/>
</dbReference>
<evidence type="ECO:0000256" key="3">
    <source>
        <dbReference type="ARBA" id="ARBA00022729"/>
    </source>
</evidence>
<feature type="chain" id="PRO_5045411188" evidence="4">
    <location>
        <begin position="28"/>
        <end position="427"/>
    </location>
</feature>
<protein>
    <submittedName>
        <fullName evidence="5">Extracellular solute-binding protein</fullName>
    </submittedName>
</protein>
<keyword evidence="3 4" id="KW-0732">Signal</keyword>
<comment type="caution">
    <text evidence="5">The sequence shown here is derived from an EMBL/GenBank/DDBJ whole genome shotgun (WGS) entry which is preliminary data.</text>
</comment>
<evidence type="ECO:0000256" key="4">
    <source>
        <dbReference type="SAM" id="SignalP"/>
    </source>
</evidence>
<proteinExistence type="inferred from homology"/>
<dbReference type="InterPro" id="IPR006059">
    <property type="entry name" value="SBP"/>
</dbReference>
<dbReference type="Gene3D" id="3.40.190.10">
    <property type="entry name" value="Periplasmic binding protein-like II"/>
    <property type="match status" value="1"/>
</dbReference>
<name>A0ABT3KC86_9GAMM</name>
<dbReference type="RefSeq" id="WP_265217319.1">
    <property type="nucleotide sequence ID" value="NZ_JAPEUL010000004.1"/>
</dbReference>
<organism evidence="5 6">
    <name type="scientific">Marinomonas rhodophyticola</name>
    <dbReference type="NCBI Taxonomy" id="2992803"/>
    <lineage>
        <taxon>Bacteria</taxon>
        <taxon>Pseudomonadati</taxon>
        <taxon>Pseudomonadota</taxon>
        <taxon>Gammaproteobacteria</taxon>
        <taxon>Oceanospirillales</taxon>
        <taxon>Oceanospirillaceae</taxon>
        <taxon>Marinomonas</taxon>
    </lineage>
</organism>
<gene>
    <name evidence="5" type="ORF">ONZ52_03615</name>
</gene>
<evidence type="ECO:0000313" key="5">
    <source>
        <dbReference type="EMBL" id="MCW4628150.1"/>
    </source>
</evidence>